<dbReference type="PANTHER" id="PTHR33969">
    <property type="entry name" value="SEGREGATION AND CONDENSATION PROTEIN A"/>
    <property type="match status" value="1"/>
</dbReference>
<sequence>MMQYSVKVDAFEGPLDLLLHLINKYEVDIYDIPVSQITDQYLTFIHTMKELQLDVASEYLVMAATLLAIKSKMLLPQREEELLEDDMEFDEDPRDELVQRLVEYRKFKEAANDLKEKESSRSLLYARPPADISEYSREDNHTSIGDVTLYDMLAAFQKMSRRVKEKKPKRTRIQGQDISIEERMKDIRKQLLGKGRRRFLDLFAEEDRGHMIVTFLAVLELMKTRDVACEQDGNFGEIMIFERERKVSE</sequence>
<name>A0ABU0JXV6_9BACL</name>
<comment type="subunit">
    <text evidence="3">Component of a cohesin-like complex composed of ScpA, ScpB and the Smc homodimer, in which ScpA and ScpB bind to the head domain of Smc. The presence of the three proteins is required for the association of the complex with DNA.</text>
</comment>
<dbReference type="Proteomes" id="UP001226720">
    <property type="component" value="Unassembled WGS sequence"/>
</dbReference>
<dbReference type="NCBIfam" id="NF000995">
    <property type="entry name" value="PRK00104.1-4"/>
    <property type="match status" value="1"/>
</dbReference>
<accession>A0ABU0JXV6</accession>
<dbReference type="PANTHER" id="PTHR33969:SF2">
    <property type="entry name" value="SEGREGATION AND CONDENSATION PROTEIN A"/>
    <property type="match status" value="1"/>
</dbReference>
<dbReference type="HAMAP" id="MF_01805">
    <property type="entry name" value="ScpA"/>
    <property type="match status" value="1"/>
</dbReference>
<keyword evidence="5" id="KW-1185">Reference proteome</keyword>
<dbReference type="NCBIfam" id="NF000994">
    <property type="entry name" value="PRK00104.1-3"/>
    <property type="match status" value="1"/>
</dbReference>
<keyword evidence="3" id="KW-0131">Cell cycle</keyword>
<organism evidence="4 5">
    <name type="scientific">Guptibacillus hwajinpoensis</name>
    <dbReference type="NCBI Taxonomy" id="208199"/>
    <lineage>
        <taxon>Bacteria</taxon>
        <taxon>Bacillati</taxon>
        <taxon>Bacillota</taxon>
        <taxon>Bacilli</taxon>
        <taxon>Bacillales</taxon>
        <taxon>Guptibacillaceae</taxon>
        <taxon>Guptibacillus</taxon>
    </lineage>
</organism>
<dbReference type="Gene3D" id="1.10.10.580">
    <property type="entry name" value="Structural maintenance of chromosome 1. Chain E"/>
    <property type="match status" value="1"/>
</dbReference>
<reference evidence="4" key="1">
    <citation type="submission" date="2023-07" db="EMBL/GenBank/DDBJ databases">
        <title>Genomic Encyclopedia of Type Strains, Phase IV (KMG-IV): sequencing the most valuable type-strain genomes for metagenomic binning, comparative biology and taxonomic classification.</title>
        <authorList>
            <person name="Goeker M."/>
        </authorList>
    </citation>
    <scope>NUCLEOTIDE SEQUENCE [LARGE SCALE GENOMIC DNA]</scope>
    <source>
        <strain evidence="4">JSM 076093</strain>
    </source>
</reference>
<evidence type="ECO:0000313" key="5">
    <source>
        <dbReference type="Proteomes" id="UP001226720"/>
    </source>
</evidence>
<comment type="caution">
    <text evidence="4">The sequence shown here is derived from an EMBL/GenBank/DDBJ whole genome shotgun (WGS) entry which is preliminary data.</text>
</comment>
<dbReference type="Pfam" id="PF02616">
    <property type="entry name" value="SMC_ScpA"/>
    <property type="match status" value="1"/>
</dbReference>
<keyword evidence="1 3" id="KW-0159">Chromosome partition</keyword>
<comment type="function">
    <text evidence="3">Participates in chromosomal partition during cell division. May act via the formation of a condensin-like complex containing Smc and ScpB that pull DNA away from mid-cell into both cell halves.</text>
</comment>
<evidence type="ECO:0000313" key="4">
    <source>
        <dbReference type="EMBL" id="MDQ0481920.1"/>
    </source>
</evidence>
<dbReference type="Gene3D" id="6.10.250.2410">
    <property type="match status" value="1"/>
</dbReference>
<keyword evidence="3" id="KW-0132">Cell division</keyword>
<evidence type="ECO:0000256" key="3">
    <source>
        <dbReference type="HAMAP-Rule" id="MF_01805"/>
    </source>
</evidence>
<comment type="subcellular location">
    <subcellularLocation>
        <location evidence="3">Cytoplasm</location>
    </subcellularLocation>
    <text evidence="3">Associated with two foci at the outer edges of the nucleoid region in young cells, and at four foci within both cell halves in older cells.</text>
</comment>
<proteinExistence type="inferred from homology"/>
<dbReference type="InterPro" id="IPR003768">
    <property type="entry name" value="ScpA"/>
</dbReference>
<comment type="similarity">
    <text evidence="3">Belongs to the ScpA family.</text>
</comment>
<dbReference type="InterPro" id="IPR023093">
    <property type="entry name" value="ScpA-like_C"/>
</dbReference>
<evidence type="ECO:0000256" key="2">
    <source>
        <dbReference type="ARBA" id="ARBA00044777"/>
    </source>
</evidence>
<protein>
    <recommendedName>
        <fullName evidence="2 3">Segregation and condensation protein A</fullName>
    </recommendedName>
</protein>
<evidence type="ECO:0000256" key="1">
    <source>
        <dbReference type="ARBA" id="ARBA00022829"/>
    </source>
</evidence>
<keyword evidence="3" id="KW-0963">Cytoplasm</keyword>
<gene>
    <name evidence="3" type="primary">scpA</name>
    <name evidence="4" type="ORF">QO000_000873</name>
</gene>
<dbReference type="EMBL" id="JAUSWM010000001">
    <property type="protein sequence ID" value="MDQ0481920.1"/>
    <property type="molecule type" value="Genomic_DNA"/>
</dbReference>